<sequence length="148" mass="16499">MGGKNSSESGKNNSSRPSSFNYRNHSQGQQWSTTHSSEVPYYQNYPPSSHRYDDPVGPYPPSLSFSASHAYPPENYYPKPSSYPQPSKIQSSSSSSSSSSAACQLPRLDRRYSKIADDYKSLDEESFAARSCLTLHVQKSQTLLCLKK</sequence>
<dbReference type="EMBL" id="JBBWWR010000012">
    <property type="protein sequence ID" value="KAK8959268.1"/>
    <property type="molecule type" value="Genomic_DNA"/>
</dbReference>
<feature type="compositionally biased region" description="Low complexity" evidence="1">
    <location>
        <begin position="77"/>
        <end position="100"/>
    </location>
</feature>
<gene>
    <name evidence="2" type="ORF">KSP40_PGU009227</name>
</gene>
<accession>A0ABR2M5E3</accession>
<name>A0ABR2M5E3_9ASPA</name>
<proteinExistence type="predicted"/>
<evidence type="ECO:0000313" key="3">
    <source>
        <dbReference type="Proteomes" id="UP001412067"/>
    </source>
</evidence>
<reference evidence="2 3" key="1">
    <citation type="journal article" date="2022" name="Nat. Plants">
        <title>Genomes of leafy and leafless Platanthera orchids illuminate the evolution of mycoheterotrophy.</title>
        <authorList>
            <person name="Li M.H."/>
            <person name="Liu K.W."/>
            <person name="Li Z."/>
            <person name="Lu H.C."/>
            <person name="Ye Q.L."/>
            <person name="Zhang D."/>
            <person name="Wang J.Y."/>
            <person name="Li Y.F."/>
            <person name="Zhong Z.M."/>
            <person name="Liu X."/>
            <person name="Yu X."/>
            <person name="Liu D.K."/>
            <person name="Tu X.D."/>
            <person name="Liu B."/>
            <person name="Hao Y."/>
            <person name="Liao X.Y."/>
            <person name="Jiang Y.T."/>
            <person name="Sun W.H."/>
            <person name="Chen J."/>
            <person name="Chen Y.Q."/>
            <person name="Ai Y."/>
            <person name="Zhai J.W."/>
            <person name="Wu S.S."/>
            <person name="Zhou Z."/>
            <person name="Hsiao Y.Y."/>
            <person name="Wu W.L."/>
            <person name="Chen Y.Y."/>
            <person name="Lin Y.F."/>
            <person name="Hsu J.L."/>
            <person name="Li C.Y."/>
            <person name="Wang Z.W."/>
            <person name="Zhao X."/>
            <person name="Zhong W.Y."/>
            <person name="Ma X.K."/>
            <person name="Ma L."/>
            <person name="Huang J."/>
            <person name="Chen G.Z."/>
            <person name="Huang M.Z."/>
            <person name="Huang L."/>
            <person name="Peng D.H."/>
            <person name="Luo Y.B."/>
            <person name="Zou S.Q."/>
            <person name="Chen S.P."/>
            <person name="Lan S."/>
            <person name="Tsai W.C."/>
            <person name="Van de Peer Y."/>
            <person name="Liu Z.J."/>
        </authorList>
    </citation>
    <scope>NUCLEOTIDE SEQUENCE [LARGE SCALE GENOMIC DNA]</scope>
    <source>
        <strain evidence="2">Lor288</strain>
    </source>
</reference>
<dbReference type="Proteomes" id="UP001412067">
    <property type="component" value="Unassembled WGS sequence"/>
</dbReference>
<feature type="region of interest" description="Disordered" evidence="1">
    <location>
        <begin position="1"/>
        <end position="104"/>
    </location>
</feature>
<evidence type="ECO:0000256" key="1">
    <source>
        <dbReference type="SAM" id="MobiDB-lite"/>
    </source>
</evidence>
<feature type="compositionally biased region" description="Polar residues" evidence="1">
    <location>
        <begin position="20"/>
        <end position="37"/>
    </location>
</feature>
<feature type="compositionally biased region" description="Low complexity" evidence="1">
    <location>
        <begin position="1"/>
        <end position="19"/>
    </location>
</feature>
<keyword evidence="3" id="KW-1185">Reference proteome</keyword>
<organism evidence="2 3">
    <name type="scientific">Platanthera guangdongensis</name>
    <dbReference type="NCBI Taxonomy" id="2320717"/>
    <lineage>
        <taxon>Eukaryota</taxon>
        <taxon>Viridiplantae</taxon>
        <taxon>Streptophyta</taxon>
        <taxon>Embryophyta</taxon>
        <taxon>Tracheophyta</taxon>
        <taxon>Spermatophyta</taxon>
        <taxon>Magnoliopsida</taxon>
        <taxon>Liliopsida</taxon>
        <taxon>Asparagales</taxon>
        <taxon>Orchidaceae</taxon>
        <taxon>Orchidoideae</taxon>
        <taxon>Orchideae</taxon>
        <taxon>Orchidinae</taxon>
        <taxon>Platanthera</taxon>
    </lineage>
</organism>
<evidence type="ECO:0000313" key="2">
    <source>
        <dbReference type="EMBL" id="KAK8959268.1"/>
    </source>
</evidence>
<protein>
    <submittedName>
        <fullName evidence="2">Uncharacterized protein</fullName>
    </submittedName>
</protein>
<comment type="caution">
    <text evidence="2">The sequence shown here is derived from an EMBL/GenBank/DDBJ whole genome shotgun (WGS) entry which is preliminary data.</text>
</comment>